<dbReference type="Proteomes" id="UP000199585">
    <property type="component" value="Unassembled WGS sequence"/>
</dbReference>
<evidence type="ECO:0000259" key="2">
    <source>
        <dbReference type="Pfam" id="PF22607"/>
    </source>
</evidence>
<dbReference type="SUPFAM" id="SSF51905">
    <property type="entry name" value="FAD/NAD(P)-binding domain"/>
    <property type="match status" value="1"/>
</dbReference>
<dbReference type="InterPro" id="IPR053212">
    <property type="entry name" value="DHP_3-monooxygenase"/>
</dbReference>
<dbReference type="SUPFAM" id="SSF54373">
    <property type="entry name" value="FAD-linked reductases, C-terminal domain"/>
    <property type="match status" value="1"/>
</dbReference>
<dbReference type="STRING" id="245187.SAMN04488003_10642"/>
<dbReference type="EMBL" id="FOCI01000006">
    <property type="protein sequence ID" value="SEM89504.1"/>
    <property type="molecule type" value="Genomic_DNA"/>
</dbReference>
<evidence type="ECO:0000313" key="3">
    <source>
        <dbReference type="EMBL" id="SEM89504.1"/>
    </source>
</evidence>
<dbReference type="PRINTS" id="PR00420">
    <property type="entry name" value="RNGMNOXGNASE"/>
</dbReference>
<accession>A0A1H8C4X1</accession>
<keyword evidence="4" id="KW-1185">Reference proteome</keyword>
<dbReference type="Pfam" id="PF22607">
    <property type="entry name" value="FAD_binding-like"/>
    <property type="match status" value="1"/>
</dbReference>
<dbReference type="InterPro" id="IPR036188">
    <property type="entry name" value="FAD/NAD-bd_sf"/>
</dbReference>
<feature type="domain" description="FAD-binding" evidence="1">
    <location>
        <begin position="5"/>
        <end position="155"/>
    </location>
</feature>
<organism evidence="3 4">
    <name type="scientific">Loktanella fryxellensis</name>
    <dbReference type="NCBI Taxonomy" id="245187"/>
    <lineage>
        <taxon>Bacteria</taxon>
        <taxon>Pseudomonadati</taxon>
        <taxon>Pseudomonadota</taxon>
        <taxon>Alphaproteobacteria</taxon>
        <taxon>Rhodobacterales</taxon>
        <taxon>Roseobacteraceae</taxon>
        <taxon>Loktanella</taxon>
    </lineage>
</organism>
<dbReference type="Gene3D" id="3.50.50.60">
    <property type="entry name" value="FAD/NAD(P)-binding domain"/>
    <property type="match status" value="2"/>
</dbReference>
<dbReference type="AlphaFoldDB" id="A0A1H8C4X1"/>
<evidence type="ECO:0000259" key="1">
    <source>
        <dbReference type="Pfam" id="PF01494"/>
    </source>
</evidence>
<dbReference type="NCBIfam" id="NF005566">
    <property type="entry name" value="PRK07236.1"/>
    <property type="match status" value="1"/>
</dbReference>
<dbReference type="InterPro" id="IPR002938">
    <property type="entry name" value="FAD-bd"/>
</dbReference>
<dbReference type="PANTHER" id="PTHR47469">
    <property type="entry name" value="MONOOXYGENASE-LIKE"/>
    <property type="match status" value="1"/>
</dbReference>
<evidence type="ECO:0000313" key="4">
    <source>
        <dbReference type="Proteomes" id="UP000199585"/>
    </source>
</evidence>
<dbReference type="PANTHER" id="PTHR47469:SF2">
    <property type="entry name" value="OS06G0597600 PROTEIN"/>
    <property type="match status" value="1"/>
</dbReference>
<protein>
    <submittedName>
        <fullName evidence="3">2-polyprenyl-6-methoxyphenol hydroxylase</fullName>
    </submittedName>
</protein>
<dbReference type="InterPro" id="IPR054707">
    <property type="entry name" value="DhpH_subs-bd"/>
</dbReference>
<name>A0A1H8C4X1_9RHOB</name>
<dbReference type="GO" id="GO:0071949">
    <property type="term" value="F:FAD binding"/>
    <property type="evidence" value="ECO:0007669"/>
    <property type="project" value="InterPro"/>
</dbReference>
<gene>
    <name evidence="3" type="ORF">SAMN04488003_10642</name>
</gene>
<proteinExistence type="predicted"/>
<feature type="domain" description="2,6-dihydroxypyridine 3-monooxygenase substrate binding" evidence="2">
    <location>
        <begin position="163"/>
        <end position="290"/>
    </location>
</feature>
<reference evidence="3 4" key="1">
    <citation type="submission" date="2016-10" db="EMBL/GenBank/DDBJ databases">
        <authorList>
            <person name="de Groot N.N."/>
        </authorList>
    </citation>
    <scope>NUCLEOTIDE SEQUENCE [LARGE SCALE GENOMIC DNA]</scope>
    <source>
        <strain evidence="3 4">DSM 16213</strain>
    </source>
</reference>
<dbReference type="RefSeq" id="WP_177174584.1">
    <property type="nucleotide sequence ID" value="NZ_FOCI01000006.1"/>
</dbReference>
<sequence length="389" mass="42004">MARHALIAGGSIGGLFAAAALQKAGWTVDVFERTEVELAGRGAGIVTHDTLIDALRHVGADLTDLGVQVAERTAFDKAGGVVTVLPHPQIVTSWDRMHRILRRLIPDDRHHLGRAVTGYAQDADGVVAQFSDGSTVRGDLLVGADGFRSAIRAQMLPDVQPTYAGYVVWRALAQERDLPADVAARVFPTFAFFAPSGTQIIGYPIAGRDNDLSLGNRRYNFVWYAPADADALRDMLTDAAGHQHAISIPPPLVRDDVLDAMQANARRILPPDFTAILDVSERPFFTPIYDHHSPVMHDGRVVLLGDAACVARPHVGMGVTKAAEDALALAVHADDPAAYSAIRVPASERAYLRARKLGSWIFQDDPANADGAHNARLRDIMRLTAVTED</sequence>
<dbReference type="Pfam" id="PF01494">
    <property type="entry name" value="FAD_binding_3"/>
    <property type="match status" value="1"/>
</dbReference>